<gene>
    <name evidence="2" type="ORF">HNO53_20745</name>
</gene>
<dbReference type="CDD" id="cd14737">
    <property type="entry name" value="PAAR_1"/>
    <property type="match status" value="1"/>
</dbReference>
<evidence type="ECO:0000313" key="3">
    <source>
        <dbReference type="Proteomes" id="UP000671845"/>
    </source>
</evidence>
<protein>
    <submittedName>
        <fullName evidence="2">PaaR repeat-containing protein</fullName>
    </submittedName>
</protein>
<dbReference type="EMBL" id="CP053383">
    <property type="protein sequence ID" value="QTP60927.1"/>
    <property type="molecule type" value="Genomic_DNA"/>
</dbReference>
<name>A0ABX7WN07_9GAMM</name>
<feature type="region of interest" description="Disordered" evidence="1">
    <location>
        <begin position="1"/>
        <end position="24"/>
    </location>
</feature>
<dbReference type="InterPro" id="IPR008727">
    <property type="entry name" value="PAAR_motif"/>
</dbReference>
<reference evidence="2 3" key="1">
    <citation type="journal article" date="2021" name="Front. Microbiol.">
        <title>Aerobic Denitrification and Heterotrophic Sulfur Oxidation in the Genus Halomonas Revealed by Six Novel Species Characterizations and Genome-Based Analysis.</title>
        <authorList>
            <person name="Wang L."/>
            <person name="Shao Z."/>
        </authorList>
    </citation>
    <scope>NUCLEOTIDE SEQUENCE [LARGE SCALE GENOMIC DNA]</scope>
    <source>
        <strain evidence="2 3">MCCC 1A13718</strain>
    </source>
</reference>
<sequence length="95" mass="9280">MPAVTRLGDSCTGHGSYPPRASTGGSGDVFANGIAVHRQGDAWATHCNSTPTCHGGSLASGSSTVYANGQQLGRIGDPVDCGSSVAAGSADVFAG</sequence>
<evidence type="ECO:0000313" key="2">
    <source>
        <dbReference type="EMBL" id="QTP60927.1"/>
    </source>
</evidence>
<evidence type="ECO:0000256" key="1">
    <source>
        <dbReference type="SAM" id="MobiDB-lite"/>
    </source>
</evidence>
<organism evidence="2 3">
    <name type="scientific">Halomonas sulfidivorans</name>
    <dbReference type="NCBI Taxonomy" id="2733488"/>
    <lineage>
        <taxon>Bacteria</taxon>
        <taxon>Pseudomonadati</taxon>
        <taxon>Pseudomonadota</taxon>
        <taxon>Gammaproteobacteria</taxon>
        <taxon>Oceanospirillales</taxon>
        <taxon>Halomonadaceae</taxon>
        <taxon>Halomonas</taxon>
    </lineage>
</organism>
<dbReference type="Gene3D" id="2.60.200.60">
    <property type="match status" value="1"/>
</dbReference>
<dbReference type="Pfam" id="PF05488">
    <property type="entry name" value="PAAR_motif"/>
    <property type="match status" value="1"/>
</dbReference>
<dbReference type="RefSeq" id="WP_209474866.1">
    <property type="nucleotide sequence ID" value="NZ_CP053383.1"/>
</dbReference>
<dbReference type="Proteomes" id="UP000671845">
    <property type="component" value="Chromosome"/>
</dbReference>
<accession>A0ABX7WN07</accession>
<proteinExistence type="predicted"/>
<keyword evidence="3" id="KW-1185">Reference proteome</keyword>